<dbReference type="RefSeq" id="WP_078743753.1">
    <property type="nucleotide sequence ID" value="NZ_FUXG01000001.1"/>
</dbReference>
<proteinExistence type="inferred from homology"/>
<evidence type="ECO:0000313" key="6">
    <source>
        <dbReference type="EMBL" id="OPX56074.1"/>
    </source>
</evidence>
<dbReference type="EMBL" id="MTSM01000005">
    <property type="protein sequence ID" value="OPX56074.1"/>
    <property type="molecule type" value="Genomic_DNA"/>
</dbReference>
<comment type="caution">
    <text evidence="6">The sequence shown here is derived from an EMBL/GenBank/DDBJ whole genome shotgun (WGS) entry which is preliminary data.</text>
</comment>
<name>A0A1T4KML3_9GAMM</name>
<reference evidence="6 7" key="1">
    <citation type="submission" date="2017-01" db="EMBL/GenBank/DDBJ databases">
        <title>Genome Sequencing of a Marine Spirillum, Oceanospirillum multiglobuliferum ATCC 33336, from Japan.</title>
        <authorList>
            <person name="Carney J.G."/>
            <person name="Trachtenberg A.M."/>
            <person name="Rheaume B.A."/>
            <person name="Linnane J.D."/>
            <person name="Pitts N.L."/>
            <person name="Mykles D.L."/>
            <person name="Maclea K.S."/>
        </authorList>
    </citation>
    <scope>NUCLEOTIDE SEQUENCE [LARGE SCALE GENOMIC DNA]</scope>
    <source>
        <strain evidence="6 7">ATCC 33336</strain>
    </source>
</reference>
<keyword evidence="7" id="KW-1185">Reference proteome</keyword>
<comment type="subcellular location">
    <subcellularLocation>
        <location evidence="1">Cytoplasm</location>
    </subcellularLocation>
</comment>
<evidence type="ECO:0000256" key="2">
    <source>
        <dbReference type="ARBA" id="ARBA00008571"/>
    </source>
</evidence>
<dbReference type="Pfam" id="PF03937">
    <property type="entry name" value="Sdh5"/>
    <property type="match status" value="1"/>
</dbReference>
<dbReference type="Gene3D" id="1.10.150.250">
    <property type="entry name" value="Flavinator of succinate dehydrogenase"/>
    <property type="match status" value="1"/>
</dbReference>
<protein>
    <recommendedName>
        <fullName evidence="3">FAD assembly factor SdhE</fullName>
    </recommendedName>
</protein>
<dbReference type="AlphaFoldDB" id="A0A1T4KML3"/>
<evidence type="ECO:0000256" key="5">
    <source>
        <dbReference type="ARBA" id="ARBA00023186"/>
    </source>
</evidence>
<organism evidence="6 7">
    <name type="scientific">Oceanospirillum multiglobuliferum</name>
    <dbReference type="NCBI Taxonomy" id="64969"/>
    <lineage>
        <taxon>Bacteria</taxon>
        <taxon>Pseudomonadati</taxon>
        <taxon>Pseudomonadota</taxon>
        <taxon>Gammaproteobacteria</taxon>
        <taxon>Oceanospirillales</taxon>
        <taxon>Oceanospirillaceae</taxon>
        <taxon>Oceanospirillum</taxon>
    </lineage>
</organism>
<dbReference type="GO" id="GO:0005737">
    <property type="term" value="C:cytoplasm"/>
    <property type="evidence" value="ECO:0007669"/>
    <property type="project" value="UniProtKB-SubCell"/>
</dbReference>
<keyword evidence="5" id="KW-0143">Chaperone</keyword>
<dbReference type="GO" id="GO:0006105">
    <property type="term" value="P:succinate metabolic process"/>
    <property type="evidence" value="ECO:0007669"/>
    <property type="project" value="TreeGrafter"/>
</dbReference>
<gene>
    <name evidence="6" type="ORF">BTE48_05875</name>
</gene>
<dbReference type="OrthoDB" id="9180899at2"/>
<accession>A0A1T4KML3</accession>
<dbReference type="InterPro" id="IPR050531">
    <property type="entry name" value="SdhE_FAD_assembly_factor"/>
</dbReference>
<keyword evidence="4" id="KW-0963">Cytoplasm</keyword>
<dbReference type="InterPro" id="IPR036714">
    <property type="entry name" value="SDH_sf"/>
</dbReference>
<dbReference type="Proteomes" id="UP000191418">
    <property type="component" value="Unassembled WGS sequence"/>
</dbReference>
<sequence>MSLETEINRLHWQSRRGMWELDLLLVPFIKNHYAELDQDDRKRYEDLLACEDQDLFVWLMRRELPEHPEHRIIVEKIIEYAENSDLDHFKSL</sequence>
<dbReference type="SUPFAM" id="SSF109910">
    <property type="entry name" value="YgfY-like"/>
    <property type="match status" value="1"/>
</dbReference>
<evidence type="ECO:0000313" key="7">
    <source>
        <dbReference type="Proteomes" id="UP000191418"/>
    </source>
</evidence>
<evidence type="ECO:0000256" key="4">
    <source>
        <dbReference type="ARBA" id="ARBA00022490"/>
    </source>
</evidence>
<dbReference type="InterPro" id="IPR005631">
    <property type="entry name" value="SDH"/>
</dbReference>
<comment type="similarity">
    <text evidence="2">Belongs to the SdhE FAD assembly factor family.</text>
</comment>
<dbReference type="STRING" id="64969.SAMN02745127_00132"/>
<dbReference type="PANTHER" id="PTHR39585">
    <property type="entry name" value="FAD ASSEMBLY FACTOR SDHE"/>
    <property type="match status" value="1"/>
</dbReference>
<evidence type="ECO:0000256" key="3">
    <source>
        <dbReference type="ARBA" id="ARBA00019418"/>
    </source>
</evidence>
<evidence type="ECO:0000256" key="1">
    <source>
        <dbReference type="ARBA" id="ARBA00004496"/>
    </source>
</evidence>
<dbReference type="PANTHER" id="PTHR39585:SF1">
    <property type="entry name" value="FAD ASSEMBLY FACTOR SDHE"/>
    <property type="match status" value="1"/>
</dbReference>